<accession>A0ABT9M2J5</accession>
<evidence type="ECO:0000313" key="3">
    <source>
        <dbReference type="Proteomes" id="UP001223886"/>
    </source>
</evidence>
<protein>
    <submittedName>
        <fullName evidence="2">Uncharacterized protein</fullName>
    </submittedName>
</protein>
<gene>
    <name evidence="2" type="ORF">J2S24_000824</name>
</gene>
<keyword evidence="3" id="KW-1185">Reference proteome</keyword>
<feature type="transmembrane region" description="Helical" evidence="1">
    <location>
        <begin position="55"/>
        <end position="75"/>
    </location>
</feature>
<keyword evidence="1" id="KW-0472">Membrane</keyword>
<keyword evidence="1" id="KW-1133">Transmembrane helix</keyword>
<reference evidence="2 3" key="1">
    <citation type="submission" date="2023-07" db="EMBL/GenBank/DDBJ databases">
        <title>Genomic Encyclopedia of Type Strains, Phase IV (KMG-IV): sequencing the most valuable type-strain genomes for metagenomic binning, comparative biology and taxonomic classification.</title>
        <authorList>
            <person name="Goeker M."/>
        </authorList>
    </citation>
    <scope>NUCLEOTIDE SEQUENCE [LARGE SCALE GENOMIC DNA]</scope>
    <source>
        <strain evidence="2 3">DSM 25963</strain>
    </source>
</reference>
<dbReference type="Proteomes" id="UP001223886">
    <property type="component" value="Unassembled WGS sequence"/>
</dbReference>
<evidence type="ECO:0000256" key="1">
    <source>
        <dbReference type="SAM" id="Phobius"/>
    </source>
</evidence>
<feature type="transmembrane region" description="Helical" evidence="1">
    <location>
        <begin position="7"/>
        <end position="23"/>
    </location>
</feature>
<name>A0ABT9M2J5_9THEO</name>
<sequence>MLDTEKFWIGVIVFAIFYLFIAYPSQVLFWGIVIAAGIAVLGFVLFVIDEKWPVIRALILGIFTPYIVIETLGQVDKEYLKIVDNYITIPVYKYIMSLSIPANNLIARYWIEILLFLMIAPTSFWFYKFLNEREKEKIIKGDF</sequence>
<organism evidence="2 3">
    <name type="scientific">Thermoanaerobacter pentosaceus</name>
    <dbReference type="NCBI Taxonomy" id="694059"/>
    <lineage>
        <taxon>Bacteria</taxon>
        <taxon>Bacillati</taxon>
        <taxon>Bacillota</taxon>
        <taxon>Clostridia</taxon>
        <taxon>Thermoanaerobacterales</taxon>
        <taxon>Thermoanaerobacteraceae</taxon>
        <taxon>Thermoanaerobacter</taxon>
    </lineage>
</organism>
<dbReference type="EMBL" id="JAURUP010000006">
    <property type="protein sequence ID" value="MDP9750356.1"/>
    <property type="molecule type" value="Genomic_DNA"/>
</dbReference>
<evidence type="ECO:0000313" key="2">
    <source>
        <dbReference type="EMBL" id="MDP9750356.1"/>
    </source>
</evidence>
<comment type="caution">
    <text evidence="2">The sequence shown here is derived from an EMBL/GenBank/DDBJ whole genome shotgun (WGS) entry which is preliminary data.</text>
</comment>
<feature type="transmembrane region" description="Helical" evidence="1">
    <location>
        <begin position="106"/>
        <end position="127"/>
    </location>
</feature>
<dbReference type="RefSeq" id="WP_307680969.1">
    <property type="nucleotide sequence ID" value="NZ_JAURUP010000006.1"/>
</dbReference>
<proteinExistence type="predicted"/>
<feature type="transmembrane region" description="Helical" evidence="1">
    <location>
        <begin position="29"/>
        <end position="48"/>
    </location>
</feature>
<keyword evidence="1" id="KW-0812">Transmembrane</keyword>